<dbReference type="GeneID" id="41998816"/>
<dbReference type="GO" id="GO:0009277">
    <property type="term" value="C:fungal-type cell wall"/>
    <property type="evidence" value="ECO:0007669"/>
    <property type="project" value="TreeGrafter"/>
</dbReference>
<dbReference type="PANTHER" id="PTHR35523:SF1">
    <property type="entry name" value="CELL WALL PROTEIN SED1"/>
    <property type="match status" value="1"/>
</dbReference>
<dbReference type="RefSeq" id="XP_031012442.1">
    <property type="nucleotide sequence ID" value="XM_031163520.1"/>
</dbReference>
<evidence type="ECO:0000313" key="3">
    <source>
        <dbReference type="EMBL" id="RBR10677.1"/>
    </source>
</evidence>
<feature type="region of interest" description="Disordered" evidence="1">
    <location>
        <begin position="136"/>
        <end position="208"/>
    </location>
</feature>
<proteinExistence type="predicted"/>
<dbReference type="OrthoDB" id="4094614at2759"/>
<keyword evidence="2" id="KW-0732">Signal</keyword>
<feature type="chain" id="PRO_5016991670" description="Cell wall protein SED1" evidence="2">
    <location>
        <begin position="19"/>
        <end position="235"/>
    </location>
</feature>
<feature type="compositionally biased region" description="Polar residues" evidence="1">
    <location>
        <begin position="188"/>
        <end position="202"/>
    </location>
</feature>
<feature type="compositionally biased region" description="Pro residues" evidence="1">
    <location>
        <begin position="158"/>
        <end position="175"/>
    </location>
</feature>
<name>A0A366R0K4_9HYPO</name>
<dbReference type="GO" id="GO:0031505">
    <property type="term" value="P:fungal-type cell wall organization"/>
    <property type="evidence" value="ECO:0007669"/>
    <property type="project" value="InterPro"/>
</dbReference>
<dbReference type="EMBL" id="QKXC01000232">
    <property type="protein sequence ID" value="RBR10677.1"/>
    <property type="molecule type" value="Genomic_DNA"/>
</dbReference>
<feature type="signal peptide" evidence="2">
    <location>
        <begin position="1"/>
        <end position="18"/>
    </location>
</feature>
<dbReference type="Proteomes" id="UP000253153">
    <property type="component" value="Unassembled WGS sequence"/>
</dbReference>
<accession>A0A366R0K4</accession>
<gene>
    <name evidence="3" type="ORF">FIESC28_09383</name>
</gene>
<reference evidence="3 4" key="1">
    <citation type="submission" date="2018-06" db="EMBL/GenBank/DDBJ databases">
        <title>Fusarium incarnatum-equiseti species complex species 28.</title>
        <authorList>
            <person name="Gardiner D.M."/>
        </authorList>
    </citation>
    <scope>NUCLEOTIDE SEQUENCE [LARGE SCALE GENOMIC DNA]</scope>
    <source>
        <strain evidence="3 4">FIESC_28</strain>
    </source>
</reference>
<comment type="caution">
    <text evidence="3">The sequence shown here is derived from an EMBL/GenBank/DDBJ whole genome shotgun (WGS) entry which is preliminary data.</text>
</comment>
<evidence type="ECO:0000256" key="2">
    <source>
        <dbReference type="SAM" id="SignalP"/>
    </source>
</evidence>
<sequence length="235" mass="24301">MAFLKAAAAGLLLGAANASPHYPVYGNGTQYTTEVVTAITTYCPAPTTLTYGDKTYTVTKETTLTITDCPCTISHPLKPTKPIIPVPTVVYTTEVLTAITTYCPEPTTLTHGNKTYTVTEPTTLTITDCPCTVTKSQTEHYPQPTPGKPGKPGHPGKPEGPGPHPTAPAPVPGKPEQPKPEPGHPEAPQTTGPVPVNPTSDYSPPEGTSPAIVTAAAGRIAPAGVLAFIGAIALF</sequence>
<protein>
    <recommendedName>
        <fullName evidence="5">Cell wall protein SED1</fullName>
    </recommendedName>
</protein>
<evidence type="ECO:0000256" key="1">
    <source>
        <dbReference type="SAM" id="MobiDB-lite"/>
    </source>
</evidence>
<dbReference type="GO" id="GO:0005199">
    <property type="term" value="F:structural constituent of cell wall"/>
    <property type="evidence" value="ECO:0007669"/>
    <property type="project" value="InterPro"/>
</dbReference>
<dbReference type="AlphaFoldDB" id="A0A366R0K4"/>
<dbReference type="PANTHER" id="PTHR35523">
    <property type="entry name" value="CELL WALL PROTEIN SED1"/>
    <property type="match status" value="1"/>
</dbReference>
<dbReference type="InterPro" id="IPR038843">
    <property type="entry name" value="Sed1/Spi1"/>
</dbReference>
<evidence type="ECO:0008006" key="5">
    <source>
        <dbReference type="Google" id="ProtNLM"/>
    </source>
</evidence>
<evidence type="ECO:0000313" key="4">
    <source>
        <dbReference type="Proteomes" id="UP000253153"/>
    </source>
</evidence>
<keyword evidence="4" id="KW-1185">Reference proteome</keyword>
<organism evidence="3 4">
    <name type="scientific">Fusarium coffeatum</name>
    <dbReference type="NCBI Taxonomy" id="231269"/>
    <lineage>
        <taxon>Eukaryota</taxon>
        <taxon>Fungi</taxon>
        <taxon>Dikarya</taxon>
        <taxon>Ascomycota</taxon>
        <taxon>Pezizomycotina</taxon>
        <taxon>Sordariomycetes</taxon>
        <taxon>Hypocreomycetidae</taxon>
        <taxon>Hypocreales</taxon>
        <taxon>Nectriaceae</taxon>
        <taxon>Fusarium</taxon>
        <taxon>Fusarium incarnatum-equiseti species complex</taxon>
    </lineage>
</organism>